<dbReference type="EMBL" id="MT663539">
    <property type="protein sequence ID" value="QOI90537.1"/>
    <property type="molecule type" value="Genomic_DNA"/>
</dbReference>
<accession>A0A7M3UP70</accession>
<feature type="compositionally biased region" description="Basic and acidic residues" evidence="1">
    <location>
        <begin position="92"/>
        <end position="112"/>
    </location>
</feature>
<organism evidence="2">
    <name type="scientific">Pyramimonas orientalis virus</name>
    <name type="common">PoV01</name>
    <dbReference type="NCBI Taxonomy" id="455367"/>
    <lineage>
        <taxon>Viruses</taxon>
        <taxon>Varidnaviria</taxon>
        <taxon>Bamfordvirae</taxon>
        <taxon>Nucleocytoviricota</taxon>
        <taxon>Megaviricetes</taxon>
        <taxon>Imitervirales</taxon>
        <taxon>Allomimiviridae</taxon>
        <taxon>Heliosvirus</taxon>
        <taxon>Heliosvirus raunefjordenense</taxon>
    </lineage>
</organism>
<feature type="region of interest" description="Disordered" evidence="1">
    <location>
        <begin position="87"/>
        <end position="112"/>
    </location>
</feature>
<reference evidence="2" key="1">
    <citation type="submission" date="2020-06" db="EMBL/GenBank/DDBJ databases">
        <title>Lateral gene transfer of anion-conducting channel rhodopsins between green algae and giant viruses.</title>
        <authorList>
            <person name="Rozenberg A."/>
            <person name="Oppermann J."/>
            <person name="Wietek J."/>
            <person name="Fernandez Lahore R.G."/>
            <person name="Sandaa R.-A."/>
            <person name="Bratbak G."/>
            <person name="Hegemann P."/>
            <person name="Beja O."/>
        </authorList>
    </citation>
    <scope>NUCLEOTIDE SEQUENCE</scope>
    <source>
        <strain evidence="2">01B</strain>
    </source>
</reference>
<name>A0A7M3UP70_POV01</name>
<evidence type="ECO:0000313" key="2">
    <source>
        <dbReference type="EMBL" id="QOI90537.1"/>
    </source>
</evidence>
<proteinExistence type="predicted"/>
<gene>
    <name evidence="2" type="ORF">HWQ62_00406</name>
</gene>
<organismHost>
    <name type="scientific">Pyramimonas plurioculata</name>
    <dbReference type="NCBI Taxonomy" id="36893"/>
</organismHost>
<protein>
    <recommendedName>
        <fullName evidence="3">Bro-N domain-containing protein</fullName>
    </recommendedName>
</protein>
<evidence type="ECO:0000256" key="1">
    <source>
        <dbReference type="SAM" id="MobiDB-lite"/>
    </source>
</evidence>
<evidence type="ECO:0008006" key="3">
    <source>
        <dbReference type="Google" id="ProtNLM"/>
    </source>
</evidence>
<sequence length="465" mass="54976">MDNVKTYVSNNNRTYYLLEDIKEQKLNVDYFTGCKSMKKCIQRQKIPADKIIYMKNNKEYDADYKLASVYVEEQYAKDNIMNKDAFKKKKEKEKNDKKKAKDDKTRKNKEQVIEKKTTRKQYNDVDIEDEPPIVHLEDNEMFQNEKGEPMDITVRGEKTQKGAYFNAYDIGKAFEYTNINRNVLHINGDYVYGIHYIYFYSVNKKKCLYLTYKGLLKLLFCSRGDRGVLMQNMITKTMFTTTFGSQDSKDELAAEMLKVDKAVITEVFRKSCGRVSCVYLFKVGRVGDMRNHFNLDGFNDDDAFIYKYGQTNNLVRRTSDHTKSYGQLENNSFDLSLFSYIDVVYVSDAEACIREYANKNNLRVKDKKYNELIVLQKHEFSEINTLYQEIYNNFSGKNSVVVQQLQDIQNNIKVEQLQHTKHIQDLEKKLELQERDMQLKIKDLELMYLRKINDLYVNNKRLVCK</sequence>